<name>A0ABT2X3K1_9RHOB</name>
<protein>
    <submittedName>
        <fullName evidence="2">PepSY domain-containing protein</fullName>
    </submittedName>
</protein>
<evidence type="ECO:0000256" key="1">
    <source>
        <dbReference type="SAM" id="Phobius"/>
    </source>
</evidence>
<keyword evidence="1" id="KW-1133">Transmembrane helix</keyword>
<feature type="transmembrane region" description="Helical" evidence="1">
    <location>
        <begin position="12"/>
        <end position="37"/>
    </location>
</feature>
<sequence>MAGRNLRRVLFRLHALVGLNLSLLFALSFVTGTLLLFSPELTLAGRPDLWLARLTPPEQTTFGAAYDNIRKADPGTEIFIMRRSERPWFGDIAYVKDARDRPRMVWTDPADGRVLGSGGAGLAAARNAIREIHVNYLTRWRPAEVAVTALSVALFSMLVTGLVTYRRFWRGMLRRPAAGGDARLRMGAWHRLVAVWVWPFLLIVSVSGMIFLLDRIGVRPRHPPPGALAVRAERLPAGFDGHDLDRLVAAAEAVVPELVATQITLPGLPREPLAVVGHIAGRGAMFGPAEVRFDPATMGIVARDLPETGNAMARILPVAIGVHYGKWGGFVSILVWVAFGLGAVTLAVTGMRVFIARLRPARNDRSAGGLDVFLGGLGPVKWAYAALAVTMAAMALIHAI</sequence>
<keyword evidence="3" id="KW-1185">Reference proteome</keyword>
<organism evidence="2 3">
    <name type="scientific">Albidovulum salinarum</name>
    <dbReference type="NCBI Taxonomy" id="2984153"/>
    <lineage>
        <taxon>Bacteria</taxon>
        <taxon>Pseudomonadati</taxon>
        <taxon>Pseudomonadota</taxon>
        <taxon>Alphaproteobacteria</taxon>
        <taxon>Rhodobacterales</taxon>
        <taxon>Paracoccaceae</taxon>
        <taxon>Albidovulum</taxon>
    </lineage>
</organism>
<dbReference type="InterPro" id="IPR005625">
    <property type="entry name" value="PepSY-ass_TM"/>
</dbReference>
<feature type="transmembrane region" description="Helical" evidence="1">
    <location>
        <begin position="193"/>
        <end position="213"/>
    </location>
</feature>
<evidence type="ECO:0000313" key="3">
    <source>
        <dbReference type="Proteomes" id="UP001209535"/>
    </source>
</evidence>
<dbReference type="Pfam" id="PF03929">
    <property type="entry name" value="PepSY_TM"/>
    <property type="match status" value="1"/>
</dbReference>
<comment type="caution">
    <text evidence="2">The sequence shown here is derived from an EMBL/GenBank/DDBJ whole genome shotgun (WGS) entry which is preliminary data.</text>
</comment>
<keyword evidence="1" id="KW-0472">Membrane</keyword>
<reference evidence="2 3" key="1">
    <citation type="submission" date="2022-10" db="EMBL/GenBank/DDBJ databases">
        <title>Defluviimonas sp. nov., isolated from ocean surface sediments.</title>
        <authorList>
            <person name="He W."/>
            <person name="Wang L."/>
            <person name="Zhang D.-F."/>
        </authorList>
    </citation>
    <scope>NUCLEOTIDE SEQUENCE [LARGE SCALE GENOMIC DNA]</scope>
    <source>
        <strain evidence="2 3">WL0024</strain>
    </source>
</reference>
<dbReference type="Proteomes" id="UP001209535">
    <property type="component" value="Unassembled WGS sequence"/>
</dbReference>
<feature type="transmembrane region" description="Helical" evidence="1">
    <location>
        <begin position="382"/>
        <end position="399"/>
    </location>
</feature>
<dbReference type="PANTHER" id="PTHR34219">
    <property type="entry name" value="IRON-REGULATED INNER MEMBRANE PROTEIN-RELATED"/>
    <property type="match status" value="1"/>
</dbReference>
<feature type="transmembrane region" description="Helical" evidence="1">
    <location>
        <begin position="145"/>
        <end position="165"/>
    </location>
</feature>
<dbReference type="EMBL" id="JAOVQO010000006">
    <property type="protein sequence ID" value="MCU9847899.1"/>
    <property type="molecule type" value="Genomic_DNA"/>
</dbReference>
<accession>A0ABT2X3K1</accession>
<keyword evidence="1" id="KW-0812">Transmembrane</keyword>
<gene>
    <name evidence="2" type="ORF">OEZ60_07750</name>
</gene>
<feature type="transmembrane region" description="Helical" evidence="1">
    <location>
        <begin position="333"/>
        <end position="355"/>
    </location>
</feature>
<dbReference type="RefSeq" id="WP_263334799.1">
    <property type="nucleotide sequence ID" value="NZ_JAOVQO010000006.1"/>
</dbReference>
<proteinExistence type="predicted"/>
<evidence type="ECO:0000313" key="2">
    <source>
        <dbReference type="EMBL" id="MCU9847899.1"/>
    </source>
</evidence>